<evidence type="ECO:0000313" key="3">
    <source>
        <dbReference type="EMBL" id="KAL2283557.1"/>
    </source>
</evidence>
<keyword evidence="4" id="KW-1185">Reference proteome</keyword>
<feature type="transmembrane region" description="Helical" evidence="2">
    <location>
        <begin position="124"/>
        <end position="145"/>
    </location>
</feature>
<sequence>MLDDTKWAGAHISAALSHVGLALTGVFFFIFGYKGFDAPFEKAAILPWATIPFGIAGALFNFGLYGSLATLNQVTALQSPRQLYHRRQVVVLGGFCILSLFCVGDLALAVNYSGAATSYDVLSSYEFAAVMAAIAAALCVLTFIADLSKWYGQWRPDFLDSLQLEENQEGSAEEPLLGNGAQSQASPTVDLLQLGRHEP</sequence>
<evidence type="ECO:0000313" key="4">
    <source>
        <dbReference type="Proteomes" id="UP001600888"/>
    </source>
</evidence>
<feature type="region of interest" description="Disordered" evidence="1">
    <location>
        <begin position="167"/>
        <end position="199"/>
    </location>
</feature>
<keyword evidence="2" id="KW-1133">Transmembrane helix</keyword>
<dbReference type="Proteomes" id="UP001600888">
    <property type="component" value="Unassembled WGS sequence"/>
</dbReference>
<comment type="caution">
    <text evidence="3">The sequence shown here is derived from an EMBL/GenBank/DDBJ whole genome shotgun (WGS) entry which is preliminary data.</text>
</comment>
<keyword evidence="2" id="KW-0472">Membrane</keyword>
<evidence type="ECO:0000256" key="1">
    <source>
        <dbReference type="SAM" id="MobiDB-lite"/>
    </source>
</evidence>
<feature type="transmembrane region" description="Helical" evidence="2">
    <location>
        <begin position="89"/>
        <end position="112"/>
    </location>
</feature>
<accession>A0ABR4EMA5</accession>
<feature type="transmembrane region" description="Helical" evidence="2">
    <location>
        <begin position="12"/>
        <end position="33"/>
    </location>
</feature>
<organism evidence="3 4">
    <name type="scientific">Diaporthe vaccinii</name>
    <dbReference type="NCBI Taxonomy" id="105482"/>
    <lineage>
        <taxon>Eukaryota</taxon>
        <taxon>Fungi</taxon>
        <taxon>Dikarya</taxon>
        <taxon>Ascomycota</taxon>
        <taxon>Pezizomycotina</taxon>
        <taxon>Sordariomycetes</taxon>
        <taxon>Sordariomycetidae</taxon>
        <taxon>Diaporthales</taxon>
        <taxon>Diaporthaceae</taxon>
        <taxon>Diaporthe</taxon>
        <taxon>Diaporthe eres species complex</taxon>
    </lineage>
</organism>
<evidence type="ECO:0000256" key="2">
    <source>
        <dbReference type="SAM" id="Phobius"/>
    </source>
</evidence>
<name>A0ABR4EMA5_9PEZI</name>
<proteinExistence type="predicted"/>
<keyword evidence="2" id="KW-0812">Transmembrane</keyword>
<protein>
    <submittedName>
        <fullName evidence="3">Uncharacterized protein</fullName>
    </submittedName>
</protein>
<dbReference type="EMBL" id="JBAWTH010000042">
    <property type="protein sequence ID" value="KAL2283557.1"/>
    <property type="molecule type" value="Genomic_DNA"/>
</dbReference>
<feature type="transmembrane region" description="Helical" evidence="2">
    <location>
        <begin position="45"/>
        <end position="68"/>
    </location>
</feature>
<reference evidence="3 4" key="1">
    <citation type="submission" date="2024-03" db="EMBL/GenBank/DDBJ databases">
        <title>A high-quality draft genome sequence of Diaporthe vaccinii, a causative agent of upright dieback and viscid rot disease in cranberry plants.</title>
        <authorList>
            <person name="Sarrasin M."/>
            <person name="Lang B.F."/>
            <person name="Burger G."/>
        </authorList>
    </citation>
    <scope>NUCLEOTIDE SEQUENCE [LARGE SCALE GENOMIC DNA]</scope>
    <source>
        <strain evidence="3 4">IS7</strain>
    </source>
</reference>
<gene>
    <name evidence="3" type="ORF">FJTKL_09871</name>
</gene>